<name>A0A9Q3BGN0_9BASI</name>
<protein>
    <submittedName>
        <fullName evidence="2">Uncharacterized protein</fullName>
    </submittedName>
</protein>
<evidence type="ECO:0000313" key="2">
    <source>
        <dbReference type="EMBL" id="MBW0464565.1"/>
    </source>
</evidence>
<evidence type="ECO:0000256" key="1">
    <source>
        <dbReference type="SAM" id="MobiDB-lite"/>
    </source>
</evidence>
<evidence type="ECO:0000313" key="3">
    <source>
        <dbReference type="Proteomes" id="UP000765509"/>
    </source>
</evidence>
<dbReference type="EMBL" id="AVOT02000814">
    <property type="protein sequence ID" value="MBW0464565.1"/>
    <property type="molecule type" value="Genomic_DNA"/>
</dbReference>
<feature type="region of interest" description="Disordered" evidence="1">
    <location>
        <begin position="60"/>
        <end position="82"/>
    </location>
</feature>
<proteinExistence type="predicted"/>
<comment type="caution">
    <text evidence="2">The sequence shown here is derived from an EMBL/GenBank/DDBJ whole genome shotgun (WGS) entry which is preliminary data.</text>
</comment>
<accession>A0A9Q3BGN0</accession>
<reference evidence="2" key="1">
    <citation type="submission" date="2021-03" db="EMBL/GenBank/DDBJ databases">
        <title>Draft genome sequence of rust myrtle Austropuccinia psidii MF-1, a brazilian biotype.</title>
        <authorList>
            <person name="Quecine M.C."/>
            <person name="Pachon D.M.R."/>
            <person name="Bonatelli M.L."/>
            <person name="Correr F.H."/>
            <person name="Franceschini L.M."/>
            <person name="Leite T.F."/>
            <person name="Margarido G.R.A."/>
            <person name="Almeida C.A."/>
            <person name="Ferrarezi J.A."/>
            <person name="Labate C.A."/>
        </authorList>
    </citation>
    <scope>NUCLEOTIDE SEQUENCE</scope>
    <source>
        <strain evidence="2">MF-1</strain>
    </source>
</reference>
<dbReference type="Proteomes" id="UP000765509">
    <property type="component" value="Unassembled WGS sequence"/>
</dbReference>
<sequence length="96" mass="11389">MKILKKYIEQELEARILVTKSFSSTRDKGRNLTEDKEKKVKFKEEAFQGINEARNKMKEITESLKEQKPETRKHSQGENEDLKKFMAQLEELQNQS</sequence>
<gene>
    <name evidence="2" type="ORF">O181_004280</name>
</gene>
<organism evidence="2 3">
    <name type="scientific">Austropuccinia psidii MF-1</name>
    <dbReference type="NCBI Taxonomy" id="1389203"/>
    <lineage>
        <taxon>Eukaryota</taxon>
        <taxon>Fungi</taxon>
        <taxon>Dikarya</taxon>
        <taxon>Basidiomycota</taxon>
        <taxon>Pucciniomycotina</taxon>
        <taxon>Pucciniomycetes</taxon>
        <taxon>Pucciniales</taxon>
        <taxon>Sphaerophragmiaceae</taxon>
        <taxon>Austropuccinia</taxon>
    </lineage>
</organism>
<dbReference type="AlphaFoldDB" id="A0A9Q3BGN0"/>
<keyword evidence="3" id="KW-1185">Reference proteome</keyword>